<organism evidence="1 2">
    <name type="scientific">Mya arenaria</name>
    <name type="common">Soft-shell clam</name>
    <dbReference type="NCBI Taxonomy" id="6604"/>
    <lineage>
        <taxon>Eukaryota</taxon>
        <taxon>Metazoa</taxon>
        <taxon>Spiralia</taxon>
        <taxon>Lophotrochozoa</taxon>
        <taxon>Mollusca</taxon>
        <taxon>Bivalvia</taxon>
        <taxon>Autobranchia</taxon>
        <taxon>Heteroconchia</taxon>
        <taxon>Euheterodonta</taxon>
        <taxon>Imparidentia</taxon>
        <taxon>Neoheterodontei</taxon>
        <taxon>Myida</taxon>
        <taxon>Myoidea</taxon>
        <taxon>Myidae</taxon>
        <taxon>Mya</taxon>
    </lineage>
</organism>
<dbReference type="EMBL" id="CP111017">
    <property type="protein sequence ID" value="WAR07877.1"/>
    <property type="molecule type" value="Genomic_DNA"/>
</dbReference>
<protein>
    <submittedName>
        <fullName evidence="1">Uncharacterized protein</fullName>
    </submittedName>
</protein>
<gene>
    <name evidence="1" type="ORF">MAR_017835</name>
</gene>
<feature type="non-terminal residue" evidence="1">
    <location>
        <position position="232"/>
    </location>
</feature>
<accession>A0ABY7EG20</accession>
<sequence>YTWTLGGYSVLEYQAKYDSVLRTQLDNSDPRIKNTSPEIQNEMITLSRDRIRRPPFFGLFEDETKEMSSEKKMALCLRHFDRTTKSNLRQADNLNLNSAAAKAGTSRAAIIQFGFIIGLVVVELCRAGADISDFKKQNCNQTLGNKQLLCITLIMDGGILQKISQELCPTVTDIPCNQEDSSDVPKRDNSRAPQNDLLAIKKGQQEQIALMQEMMQNFAHLKSDVDRLRKQM</sequence>
<proteinExistence type="predicted"/>
<evidence type="ECO:0000313" key="1">
    <source>
        <dbReference type="EMBL" id="WAR07877.1"/>
    </source>
</evidence>
<reference evidence="1" key="1">
    <citation type="submission" date="2022-11" db="EMBL/GenBank/DDBJ databases">
        <title>Centuries of genome instability and evolution in soft-shell clam transmissible cancer (bioRxiv).</title>
        <authorList>
            <person name="Hart S.F.M."/>
            <person name="Yonemitsu M.A."/>
            <person name="Giersch R.M."/>
            <person name="Beal B.F."/>
            <person name="Arriagada G."/>
            <person name="Davis B.W."/>
            <person name="Ostrander E.A."/>
            <person name="Goff S.P."/>
            <person name="Metzger M.J."/>
        </authorList>
    </citation>
    <scope>NUCLEOTIDE SEQUENCE</scope>
    <source>
        <strain evidence="1">MELC-2E11</strain>
        <tissue evidence="1">Siphon/mantle</tissue>
    </source>
</reference>
<keyword evidence="2" id="KW-1185">Reference proteome</keyword>
<name>A0ABY7EG20_MYAAR</name>
<evidence type="ECO:0000313" key="2">
    <source>
        <dbReference type="Proteomes" id="UP001164746"/>
    </source>
</evidence>
<dbReference type="Proteomes" id="UP001164746">
    <property type="component" value="Chromosome 6"/>
</dbReference>